<dbReference type="STRING" id="685588.A0A067TDW3"/>
<feature type="compositionally biased region" description="Polar residues" evidence="12">
    <location>
        <begin position="1190"/>
        <end position="1207"/>
    </location>
</feature>
<organism evidence="14 15">
    <name type="scientific">Galerina marginata (strain CBS 339.88)</name>
    <dbReference type="NCBI Taxonomy" id="685588"/>
    <lineage>
        <taxon>Eukaryota</taxon>
        <taxon>Fungi</taxon>
        <taxon>Dikarya</taxon>
        <taxon>Basidiomycota</taxon>
        <taxon>Agaricomycotina</taxon>
        <taxon>Agaricomycetes</taxon>
        <taxon>Agaricomycetidae</taxon>
        <taxon>Agaricales</taxon>
        <taxon>Agaricineae</taxon>
        <taxon>Strophariaceae</taxon>
        <taxon>Galerina</taxon>
    </lineage>
</organism>
<evidence type="ECO:0000256" key="7">
    <source>
        <dbReference type="ARBA" id="ARBA00022840"/>
    </source>
</evidence>
<feature type="compositionally biased region" description="Polar residues" evidence="12">
    <location>
        <begin position="700"/>
        <end position="711"/>
    </location>
</feature>
<feature type="region of interest" description="Disordered" evidence="12">
    <location>
        <begin position="788"/>
        <end position="1378"/>
    </location>
</feature>
<feature type="compositionally biased region" description="Basic and acidic residues" evidence="12">
    <location>
        <begin position="354"/>
        <end position="365"/>
    </location>
</feature>
<evidence type="ECO:0000256" key="11">
    <source>
        <dbReference type="PROSITE-ProRule" id="PRU10141"/>
    </source>
</evidence>
<keyword evidence="7 11" id="KW-0067">ATP-binding</keyword>
<feature type="compositionally biased region" description="Polar residues" evidence="12">
    <location>
        <begin position="366"/>
        <end position="375"/>
    </location>
</feature>
<feature type="compositionally biased region" description="Low complexity" evidence="12">
    <location>
        <begin position="740"/>
        <end position="754"/>
    </location>
</feature>
<dbReference type="InterPro" id="IPR008271">
    <property type="entry name" value="Ser/Thr_kinase_AS"/>
</dbReference>
<feature type="domain" description="Protein kinase" evidence="13">
    <location>
        <begin position="1494"/>
        <end position="1790"/>
    </location>
</feature>
<feature type="compositionally biased region" description="Low complexity" evidence="12">
    <location>
        <begin position="1146"/>
        <end position="1158"/>
    </location>
</feature>
<dbReference type="PANTHER" id="PTHR24058">
    <property type="entry name" value="DUAL SPECIFICITY PROTEIN KINASE"/>
    <property type="match status" value="1"/>
</dbReference>
<sequence length="1904" mass="205624">MSAPPSPHFGHSAKRIASNKKKDRPEALDIPDEDRKAVSDGEIRYEREHLSQHKNTEQAISGPSLPDTTSSIWSQPQHFNLNISMPDDTSVEPEQPLSRSNSATSSLDPYYFGIQSESESPLPPVPPAPAYLSTTPEHTLPNEPVTPARNPAMIDRRGLVGVGELATPRWARGEGSQDHEESTSDIEVEGYDIVVPEDIEEEDQPDSPWTIEAVDGESSEKEEVPSMELQPRTLRTRPSIADESGGEEILYPRNLHGTLSEASKVKASSADDTPKLSRVPERPPLPDSMSPPSAFNQSTRKARKRTSDEFEMDQTGSLVSKHIGSGSATKDKAKDDKAAGRKHRSLNLGTSSSKDSKGKERRRESSGLTINSNIKTPPLPGKTPDRHVRQTSASSTSSNVPDNHHSRRVHTTDFSHLPPSPSSSSIQQFLRNTTGAPTSQPSSLHRSSKDNLQTHASPNVAHSLLRGTQEGWSALDDEATAEALRKLDGLSGKGARARASVGSFGRPSSSSRPGTPAGKSSSQWEGLSTSDSGKSKRGSGNMKDSSSLKDKGDHGRSGVGAVNSDTLDVGETSVAATSSDEQQSNDAPPDKTPKKPSTSSRLSFTPKRGSTSSTTYTSTPSSRDSASMSAATSATSMSATSGRQSSSKGRRNSAGSDISSVHSTDAAHLKDRVASIAVNGDANEEGDVPPVPPLPKDLSTYRSPPTTSSGVTFPPIPSDDKDKVTNNESQLNRTMSLEVPIYTSPIISPPSNSSGRQESQHYSSATEAIPPVLKTPSKKWSFSSALNLKLSGSPSSSSNQKSSFPLSPRSVTFGQQIRKSSSKDQPLSSSSGKVPWSPNQPEAMGSAGSLTSLSSIGSVRTPGQVPNSTKTPDRAPPLSSRPGTGSSASTNHTTSALSAPPPGPLSPTSSVRRGQIKRLTPSSIPFFRRSSSQSMQLPPPNTILSSTSPTFLGLSATQPIPQRTCSPVQDYTSISTSTPGTTHKKSSMLSLGLPSLLKSSSRRSLHADAKDAAKELQKAKDAARESEKERIKQEKERQKKEDKDRSESRISVIINRKRGKTLSSTDPRKPRSPVNLPPMQMAALEPVTAQRVAKLKSASGITSTVSLSSRISTSSSSRLTSQTVSSMQKQSDTSLRSRNQLPTIAGSPSVGTTGTSSSQTVKDGRDPPSSLMNSASGLPKETPTKIPRISSRTSAIPSPPMKNSSALATRRASGLTSSSSANASPTSFSTNEFGVMESEDGTTPKVRQPSVRVSPSTSTSRVPRQSIVPLASTVSNTAPRKSNRDSVSFIGLRKSSTNSVASLSTTTTTTESSSHQSSSHHRFSVLSPSKGLKLLAPKSTARASTSGLNYSAQQVTSSPSSSRQSLSTPSPAPSSVDEEELLGDEEMLHYIRRQHAKKLASGASQEELDEMLKFPEPAPPGTPTSPASILKSHQAQALSEFERKEILDYPSVYCIGANSRKKLAVLDNPTNNHGYDDERGDYLVVNHDHLAYRYEIMDTLGKGSFGQVLHCRDHCTGESVAVKIIRNKKRFHHQALVEIKILDNLRKWDSDEKHHVIKMTEHFYFRNHLCIAMELLSINLYELIKANGFVGFTTALIRRFTSQMLMSLSLMRHHRIVHCDLKPENVLLRHPAKSGIKVIDFGSSCFEHEKIYTYIQSRFYRSPEVILGMNYHMAIDMWSLGCILAELYTGFPIFPGENEQEQLSCIMEVLGIPDKEFINRSSRRKLFFDTNGAPRTVINSKGRRRRPGTKSLAQVLRCNDEEFVDFVAKCLVWDPERRMKPQTAMRHPFVTSGRRLKPPTTTTTKLTPSSSSINSRSKPVTETPKKSLISAPTPLTARSSRTATTNGGPTTPNNSHSQSLASSSTQTSRSYRASQSQSLSSFNSSRTLSGYAVSDIFPPCSVTR</sequence>
<dbReference type="GO" id="GO:0005524">
    <property type="term" value="F:ATP binding"/>
    <property type="evidence" value="ECO:0007669"/>
    <property type="project" value="UniProtKB-UniRule"/>
</dbReference>
<protein>
    <recommendedName>
        <fullName evidence="2">dual-specificity kinase</fullName>
        <ecNumber evidence="2">2.7.12.1</ecNumber>
    </recommendedName>
</protein>
<evidence type="ECO:0000256" key="4">
    <source>
        <dbReference type="ARBA" id="ARBA00022679"/>
    </source>
</evidence>
<feature type="compositionally biased region" description="Basic residues" evidence="12">
    <location>
        <begin position="11"/>
        <end position="22"/>
    </location>
</feature>
<dbReference type="GO" id="GO:0005737">
    <property type="term" value="C:cytoplasm"/>
    <property type="evidence" value="ECO:0007669"/>
    <property type="project" value="TreeGrafter"/>
</dbReference>
<feature type="compositionally biased region" description="Basic and acidic residues" evidence="12">
    <location>
        <begin position="171"/>
        <end position="182"/>
    </location>
</feature>
<dbReference type="InterPro" id="IPR050494">
    <property type="entry name" value="Ser_Thr_dual-spec_kinase"/>
</dbReference>
<feature type="compositionally biased region" description="Polar residues" evidence="12">
    <location>
        <begin position="290"/>
        <end position="299"/>
    </location>
</feature>
<dbReference type="PROSITE" id="PS50011">
    <property type="entry name" value="PROTEIN_KINASE_DOM"/>
    <property type="match status" value="1"/>
</dbReference>
<dbReference type="PROSITE" id="PS00107">
    <property type="entry name" value="PROTEIN_KINASE_ATP"/>
    <property type="match status" value="1"/>
</dbReference>
<feature type="compositionally biased region" description="Polar residues" evidence="12">
    <location>
        <begin position="755"/>
        <end position="766"/>
    </location>
</feature>
<dbReference type="GO" id="GO:0004674">
    <property type="term" value="F:protein serine/threonine kinase activity"/>
    <property type="evidence" value="ECO:0007669"/>
    <property type="project" value="UniProtKB-KW"/>
</dbReference>
<dbReference type="Gene3D" id="3.30.200.20">
    <property type="entry name" value="Phosphorylase Kinase, domain 1"/>
    <property type="match status" value="1"/>
</dbReference>
<feature type="compositionally biased region" description="Basic and acidic residues" evidence="12">
    <location>
        <begin position="23"/>
        <end position="56"/>
    </location>
</feature>
<keyword evidence="3" id="KW-0723">Serine/threonine-protein kinase</keyword>
<evidence type="ECO:0000256" key="12">
    <source>
        <dbReference type="SAM" id="MobiDB-lite"/>
    </source>
</evidence>
<feature type="compositionally biased region" description="Polar residues" evidence="12">
    <location>
        <begin position="881"/>
        <end position="892"/>
    </location>
</feature>
<feature type="compositionally biased region" description="Low complexity" evidence="12">
    <location>
        <begin position="1351"/>
        <end position="1369"/>
    </location>
</feature>
<reference evidence="15" key="1">
    <citation type="journal article" date="2014" name="Proc. Natl. Acad. Sci. U.S.A.">
        <title>Extensive sampling of basidiomycete genomes demonstrates inadequacy of the white-rot/brown-rot paradigm for wood decay fungi.</title>
        <authorList>
            <person name="Riley R."/>
            <person name="Salamov A.A."/>
            <person name="Brown D.W."/>
            <person name="Nagy L.G."/>
            <person name="Floudas D."/>
            <person name="Held B.W."/>
            <person name="Levasseur A."/>
            <person name="Lombard V."/>
            <person name="Morin E."/>
            <person name="Otillar R."/>
            <person name="Lindquist E.A."/>
            <person name="Sun H."/>
            <person name="LaButti K.M."/>
            <person name="Schmutz J."/>
            <person name="Jabbour D."/>
            <person name="Luo H."/>
            <person name="Baker S.E."/>
            <person name="Pisabarro A.G."/>
            <person name="Walton J.D."/>
            <person name="Blanchette R.A."/>
            <person name="Henrissat B."/>
            <person name="Martin F."/>
            <person name="Cullen D."/>
            <person name="Hibbett D.S."/>
            <person name="Grigoriev I.V."/>
        </authorList>
    </citation>
    <scope>NUCLEOTIDE SEQUENCE [LARGE SCALE GENOMIC DNA]</scope>
    <source>
        <strain evidence="15">CBS 339.88</strain>
    </source>
</reference>
<feature type="compositionally biased region" description="Polar residues" evidence="12">
    <location>
        <begin position="642"/>
        <end position="663"/>
    </location>
</feature>
<feature type="compositionally biased region" description="Acidic residues" evidence="12">
    <location>
        <begin position="183"/>
        <end position="205"/>
    </location>
</feature>
<feature type="compositionally biased region" description="Polar residues" evidence="12">
    <location>
        <begin position="726"/>
        <end position="735"/>
    </location>
</feature>
<dbReference type="InterPro" id="IPR042521">
    <property type="entry name" value="DYRK"/>
</dbReference>
<dbReference type="Pfam" id="PF00069">
    <property type="entry name" value="Pkinase"/>
    <property type="match status" value="1"/>
</dbReference>
<feature type="compositionally biased region" description="Polar residues" evidence="12">
    <location>
        <begin position="574"/>
        <end position="586"/>
    </location>
</feature>
<evidence type="ECO:0000256" key="9">
    <source>
        <dbReference type="ARBA" id="ARBA00049308"/>
    </source>
</evidence>
<dbReference type="OrthoDB" id="9332038at2759"/>
<feature type="compositionally biased region" description="Basic and acidic residues" evidence="12">
    <location>
        <begin position="329"/>
        <end position="339"/>
    </location>
</feature>
<dbReference type="PROSITE" id="PS00108">
    <property type="entry name" value="PROTEIN_KINASE_ST"/>
    <property type="match status" value="1"/>
</dbReference>
<keyword evidence="4" id="KW-0808">Transferase</keyword>
<keyword evidence="6" id="KW-0418">Kinase</keyword>
<feature type="compositionally biased region" description="Basic and acidic residues" evidence="12">
    <location>
        <begin position="546"/>
        <end position="556"/>
    </location>
</feature>
<feature type="compositionally biased region" description="Polar residues" evidence="12">
    <location>
        <begin position="942"/>
        <end position="981"/>
    </location>
</feature>
<keyword evidence="5 11" id="KW-0547">Nucleotide-binding</keyword>
<feature type="compositionally biased region" description="Low complexity" evidence="12">
    <location>
        <begin position="610"/>
        <end position="641"/>
    </location>
</feature>
<dbReference type="EMBL" id="KL142370">
    <property type="protein sequence ID" value="KDR81400.1"/>
    <property type="molecule type" value="Genomic_DNA"/>
</dbReference>
<feature type="compositionally biased region" description="Low complexity" evidence="12">
    <location>
        <begin position="1208"/>
        <end position="1230"/>
    </location>
</feature>
<comment type="catalytic activity">
    <reaction evidence="8">
        <text>L-seryl-[protein] + ATP = O-phospho-L-seryl-[protein] + ADP + H(+)</text>
        <dbReference type="Rhea" id="RHEA:17989"/>
        <dbReference type="Rhea" id="RHEA-COMP:9863"/>
        <dbReference type="Rhea" id="RHEA-COMP:11604"/>
        <dbReference type="ChEBI" id="CHEBI:15378"/>
        <dbReference type="ChEBI" id="CHEBI:29999"/>
        <dbReference type="ChEBI" id="CHEBI:30616"/>
        <dbReference type="ChEBI" id="CHEBI:83421"/>
        <dbReference type="ChEBI" id="CHEBI:456216"/>
        <dbReference type="EC" id="2.7.12.1"/>
    </reaction>
</comment>
<dbReference type="FunFam" id="1.10.510.10:FF:000112">
    <property type="entry name" value="Putative dual specificity tyrosine-phosphorylation-regulated kinase 2"/>
    <property type="match status" value="1"/>
</dbReference>
<evidence type="ECO:0000313" key="14">
    <source>
        <dbReference type="EMBL" id="KDR81400.1"/>
    </source>
</evidence>
<comment type="catalytic activity">
    <reaction evidence="9">
        <text>L-threonyl-[protein] + ATP = O-phospho-L-threonyl-[protein] + ADP + H(+)</text>
        <dbReference type="Rhea" id="RHEA:46608"/>
        <dbReference type="Rhea" id="RHEA-COMP:11060"/>
        <dbReference type="Rhea" id="RHEA-COMP:11605"/>
        <dbReference type="ChEBI" id="CHEBI:15378"/>
        <dbReference type="ChEBI" id="CHEBI:30013"/>
        <dbReference type="ChEBI" id="CHEBI:30616"/>
        <dbReference type="ChEBI" id="CHEBI:61977"/>
        <dbReference type="ChEBI" id="CHEBI:456216"/>
        <dbReference type="EC" id="2.7.12.1"/>
    </reaction>
</comment>
<feature type="compositionally biased region" description="Low complexity" evidence="12">
    <location>
        <begin position="987"/>
        <end position="999"/>
    </location>
</feature>
<feature type="compositionally biased region" description="Polar residues" evidence="12">
    <location>
        <begin position="1127"/>
        <end position="1142"/>
    </location>
</feature>
<dbReference type="Gene3D" id="1.10.510.10">
    <property type="entry name" value="Transferase(Phosphotransferase) domain 1"/>
    <property type="match status" value="1"/>
</dbReference>
<feature type="compositionally biased region" description="Low complexity" evidence="12">
    <location>
        <begin position="1295"/>
        <end position="1317"/>
    </location>
</feature>
<dbReference type="SMART" id="SM00220">
    <property type="entry name" value="S_TKc"/>
    <property type="match status" value="1"/>
</dbReference>
<feature type="compositionally biased region" description="Polar residues" evidence="12">
    <location>
        <begin position="1341"/>
        <end position="1350"/>
    </location>
</feature>
<feature type="compositionally biased region" description="Low complexity" evidence="12">
    <location>
        <begin position="788"/>
        <end position="807"/>
    </location>
</feature>
<comment type="similarity">
    <text evidence="1">Belongs to the protein kinase superfamily. CMGC Ser/Thr protein kinase family. MNB/DYRK subfamily.</text>
</comment>
<dbReference type="Gene3D" id="3.30.10.30">
    <property type="entry name" value="DYRK"/>
    <property type="match status" value="1"/>
</dbReference>
<evidence type="ECO:0000256" key="5">
    <source>
        <dbReference type="ARBA" id="ARBA00022741"/>
    </source>
</evidence>
<feature type="compositionally biased region" description="Basic and acidic residues" evidence="12">
    <location>
        <begin position="1005"/>
        <end position="1048"/>
    </location>
</feature>
<dbReference type="GO" id="GO:0005856">
    <property type="term" value="C:cytoskeleton"/>
    <property type="evidence" value="ECO:0007669"/>
    <property type="project" value="TreeGrafter"/>
</dbReference>
<dbReference type="Proteomes" id="UP000027222">
    <property type="component" value="Unassembled WGS sequence"/>
</dbReference>
<feature type="compositionally biased region" description="Polar residues" evidence="12">
    <location>
        <begin position="518"/>
        <end position="532"/>
    </location>
</feature>
<proteinExistence type="inferred from homology"/>
<evidence type="ECO:0000256" key="3">
    <source>
        <dbReference type="ARBA" id="ARBA00022527"/>
    </source>
</evidence>
<feature type="compositionally biased region" description="Polar residues" evidence="12">
    <location>
        <begin position="57"/>
        <end position="83"/>
    </location>
</feature>
<feature type="compositionally biased region" description="Polar residues" evidence="12">
    <location>
        <begin position="97"/>
        <end position="107"/>
    </location>
</feature>
<name>A0A067TDW3_GALM3</name>
<feature type="region of interest" description="Disordered" evidence="12">
    <location>
        <begin position="1783"/>
        <end position="1885"/>
    </location>
</feature>
<dbReference type="HOGENOM" id="CLU_000288_122_0_1"/>
<feature type="region of interest" description="Disordered" evidence="12">
    <location>
        <begin position="487"/>
        <end position="776"/>
    </location>
</feature>
<feature type="compositionally biased region" description="Low complexity" evidence="12">
    <location>
        <begin position="921"/>
        <end position="934"/>
    </location>
</feature>
<feature type="region of interest" description="Disordered" evidence="12">
    <location>
        <begin position="1"/>
        <end position="153"/>
    </location>
</feature>
<feature type="compositionally biased region" description="Low complexity" evidence="12">
    <location>
        <begin position="823"/>
        <end position="833"/>
    </location>
</feature>
<dbReference type="FunFam" id="3.30.200.20:FF:000087">
    <property type="entry name" value="Dual specificity tyrosine-phosphorylation-regulated kinase 1A"/>
    <property type="match status" value="1"/>
</dbReference>
<evidence type="ECO:0000259" key="13">
    <source>
        <dbReference type="PROSITE" id="PS50011"/>
    </source>
</evidence>
<accession>A0A067TDW3</accession>
<dbReference type="InterPro" id="IPR000719">
    <property type="entry name" value="Prot_kinase_dom"/>
</dbReference>
<dbReference type="InterPro" id="IPR011009">
    <property type="entry name" value="Kinase-like_dom_sf"/>
</dbReference>
<dbReference type="EC" id="2.7.12.1" evidence="2"/>
<feature type="compositionally biased region" description="Low complexity" evidence="12">
    <location>
        <begin position="1246"/>
        <end position="1266"/>
    </location>
</feature>
<evidence type="ECO:0000256" key="10">
    <source>
        <dbReference type="ARBA" id="ARBA00051680"/>
    </source>
</evidence>
<feature type="compositionally biased region" description="Basic and acidic residues" evidence="12">
    <location>
        <begin position="272"/>
        <end position="281"/>
    </location>
</feature>
<feature type="region of interest" description="Disordered" evidence="12">
    <location>
        <begin position="167"/>
        <end position="465"/>
    </location>
</feature>
<feature type="compositionally biased region" description="Polar residues" evidence="12">
    <location>
        <begin position="809"/>
        <end position="818"/>
    </location>
</feature>
<feature type="binding site" evidence="11">
    <location>
        <position position="1523"/>
    </location>
    <ligand>
        <name>ATP</name>
        <dbReference type="ChEBI" id="CHEBI:30616"/>
    </ligand>
</feature>
<dbReference type="InterPro" id="IPR017441">
    <property type="entry name" value="Protein_kinase_ATP_BS"/>
</dbReference>
<evidence type="ECO:0000313" key="15">
    <source>
        <dbReference type="Proteomes" id="UP000027222"/>
    </source>
</evidence>
<keyword evidence="15" id="KW-1185">Reference proteome</keyword>
<feature type="compositionally biased region" description="Low complexity" evidence="12">
    <location>
        <begin position="1798"/>
        <end position="1817"/>
    </location>
</feature>
<gene>
    <name evidence="14" type="ORF">GALMADRAFT_113652</name>
</gene>
<feature type="compositionally biased region" description="Polar residues" evidence="12">
    <location>
        <begin position="426"/>
        <end position="457"/>
    </location>
</feature>
<feature type="compositionally biased region" description="Low complexity" evidence="12">
    <location>
        <begin position="500"/>
        <end position="514"/>
    </location>
</feature>
<comment type="catalytic activity">
    <reaction evidence="10">
        <text>L-tyrosyl-[protein] + ATP = O-phospho-L-tyrosyl-[protein] + ADP + H(+)</text>
        <dbReference type="Rhea" id="RHEA:10596"/>
        <dbReference type="Rhea" id="RHEA-COMP:10136"/>
        <dbReference type="Rhea" id="RHEA-COMP:20101"/>
        <dbReference type="ChEBI" id="CHEBI:15378"/>
        <dbReference type="ChEBI" id="CHEBI:30616"/>
        <dbReference type="ChEBI" id="CHEBI:46858"/>
        <dbReference type="ChEBI" id="CHEBI:61978"/>
        <dbReference type="ChEBI" id="CHEBI:456216"/>
        <dbReference type="EC" id="2.7.12.1"/>
    </reaction>
</comment>
<evidence type="ECO:0000256" key="6">
    <source>
        <dbReference type="ARBA" id="ARBA00022777"/>
    </source>
</evidence>
<feature type="compositionally biased region" description="Low complexity" evidence="12">
    <location>
        <begin position="1101"/>
        <end position="1126"/>
    </location>
</feature>
<feature type="compositionally biased region" description="Polar residues" evidence="12">
    <location>
        <begin position="390"/>
        <end position="401"/>
    </location>
</feature>
<evidence type="ECO:0000256" key="2">
    <source>
        <dbReference type="ARBA" id="ARBA00013203"/>
    </source>
</evidence>
<dbReference type="PANTHER" id="PTHR24058:SF22">
    <property type="entry name" value="DUAL SPECIFICITY TYROSINE-PHOSPHORYLATION-REGULATED KINASE 4"/>
    <property type="match status" value="1"/>
</dbReference>
<dbReference type="GO" id="GO:0004712">
    <property type="term" value="F:protein serine/threonine/tyrosine kinase activity"/>
    <property type="evidence" value="ECO:0007669"/>
    <property type="project" value="UniProtKB-EC"/>
</dbReference>
<evidence type="ECO:0000256" key="8">
    <source>
        <dbReference type="ARBA" id="ARBA00049003"/>
    </source>
</evidence>
<feature type="compositionally biased region" description="Low complexity" evidence="12">
    <location>
        <begin position="1844"/>
        <end position="1885"/>
    </location>
</feature>
<feature type="compositionally biased region" description="Polar residues" evidence="12">
    <location>
        <begin position="848"/>
        <end position="858"/>
    </location>
</feature>
<dbReference type="SUPFAM" id="SSF56112">
    <property type="entry name" value="Protein kinase-like (PK-like)"/>
    <property type="match status" value="1"/>
</dbReference>
<dbReference type="CDD" id="cd14210">
    <property type="entry name" value="PKc_DYRK"/>
    <property type="match status" value="1"/>
</dbReference>
<evidence type="ECO:0000256" key="1">
    <source>
        <dbReference type="ARBA" id="ARBA00008867"/>
    </source>
</evidence>